<evidence type="ECO:0000313" key="2">
    <source>
        <dbReference type="Proteomes" id="UP000095472"/>
    </source>
</evidence>
<dbReference type="EC" id="2.4.-.-" evidence="1"/>
<evidence type="ECO:0000313" key="1">
    <source>
        <dbReference type="EMBL" id="XPM64009.1"/>
    </source>
</evidence>
<accession>A0ACD5GU82</accession>
<dbReference type="EMBL" id="CP182909">
    <property type="protein sequence ID" value="XPM64009.1"/>
    <property type="molecule type" value="Genomic_DNA"/>
</dbReference>
<keyword evidence="1" id="KW-0808">Transferase</keyword>
<keyword evidence="2" id="KW-1185">Reference proteome</keyword>
<dbReference type="Proteomes" id="UP000095472">
    <property type="component" value="Chromosome"/>
</dbReference>
<organism evidence="1 2">
    <name type="scientific">Desertifilum tharense IPPAS B-1220</name>
    <dbReference type="NCBI Taxonomy" id="1781255"/>
    <lineage>
        <taxon>Bacteria</taxon>
        <taxon>Bacillati</taxon>
        <taxon>Cyanobacteriota</taxon>
        <taxon>Cyanophyceae</taxon>
        <taxon>Desertifilales</taxon>
        <taxon>Desertifilaceae</taxon>
        <taxon>Desertifilum</taxon>
    </lineage>
</organism>
<gene>
    <name evidence="1" type="ORF">BH720_033830</name>
</gene>
<reference evidence="1 2" key="1">
    <citation type="journal article" date="2016" name="Genome Announc.">
        <title>Draft Genome Sequence of the Thermotolerant Cyanobacterium Desertifilum sp. IPPAS B-1220.</title>
        <authorList>
            <person name="Mironov K.S."/>
            <person name="Sinetova M.A."/>
            <person name="Bolatkhan K."/>
            <person name="Zayadan B.K."/>
            <person name="Ustinova V.V."/>
            <person name="Kupriyanova E.V."/>
            <person name="Skrypnik A.N."/>
            <person name="Gogoleva N.E."/>
            <person name="Gogolev Y.V."/>
            <person name="Los D.A."/>
        </authorList>
    </citation>
    <scope>NUCLEOTIDE SEQUENCE [LARGE SCALE GENOMIC DNA]</scope>
    <source>
        <strain evidence="1 2">IPPAS B-1220</strain>
    </source>
</reference>
<protein>
    <submittedName>
        <fullName evidence="1">Glycosyltransferase family 2 protein</fullName>
        <ecNumber evidence="1">2.4.-.-</ecNumber>
    </submittedName>
</protein>
<name>A0ACD5GU82_9CYAN</name>
<keyword evidence="1" id="KW-0328">Glycosyltransferase</keyword>
<sequence length="319" mass="35563">MGLTILFAKNMTHLFLTIIIPTYNRPHLLPRAVESALGQTLDEIEVIVVDDASTEPVQLPEHPKLRVIRLEKNQGISAVRNIGAKAARSQWITFLDDDDILLPHHGEVALKALRETTLPPPVAALSGMEVVTPTGQVLQTRIPPTLKRGAYFHLEDIPSDQSFLSKQTLVVERELLLGLGGYDEAFSSREHTELFLRLNPVCSLLGIPAVTYRQTAHQGARLSQADKLRQIDFARLLRKHKTVFQAHPQGFANFLYSHAEKSYSQGQPLAVLQSLIVGNSPETAPYFGYPNLVPYRNQLNQQFGKKSSVVLEQSPKIDN</sequence>
<proteinExistence type="predicted"/>